<keyword evidence="8" id="KW-0456">Lyase</keyword>
<keyword evidence="3 13" id="KW-0349">Heme</keyword>
<dbReference type="PANTHER" id="PTHR30521">
    <property type="entry name" value="DEFERROCHELATASE/PEROXIDASE"/>
    <property type="match status" value="1"/>
</dbReference>
<name>A0A329MP06_9BACL</name>
<evidence type="ECO:0000256" key="11">
    <source>
        <dbReference type="ARBA" id="ARBA00033775"/>
    </source>
</evidence>
<comment type="function">
    <text evidence="13">Involved in the recovery of exogenous heme iron. Extracts iron from heme while preserving the protoporphyrin ring intact.</text>
</comment>
<reference evidence="16 17" key="1">
    <citation type="journal article" date="2009" name="Int. J. Syst. Evol. Microbiol.">
        <title>Paenibacillus contaminans sp. nov., isolated from a contaminated laboratory plate.</title>
        <authorList>
            <person name="Chou J.H."/>
            <person name="Lee J.H."/>
            <person name="Lin M.C."/>
            <person name="Chang P.S."/>
            <person name="Arun A.B."/>
            <person name="Young C.C."/>
            <person name="Chen W.M."/>
        </authorList>
    </citation>
    <scope>NUCLEOTIDE SEQUENCE [LARGE SCALE GENOMIC DNA]</scope>
    <source>
        <strain evidence="16 17">CKOBP-6</strain>
    </source>
</reference>
<dbReference type="Proteomes" id="UP000250369">
    <property type="component" value="Unassembled WGS sequence"/>
</dbReference>
<evidence type="ECO:0000256" key="4">
    <source>
        <dbReference type="ARBA" id="ARBA00022723"/>
    </source>
</evidence>
<protein>
    <recommendedName>
        <fullName evidence="10 13">Deferrochelatase</fullName>
        <ecNumber evidence="13">1.11.1.-</ecNumber>
    </recommendedName>
    <alternativeName>
        <fullName evidence="11 13">Peroxidase EfeB</fullName>
    </alternativeName>
</protein>
<evidence type="ECO:0000256" key="2">
    <source>
        <dbReference type="ARBA" id="ARBA00022559"/>
    </source>
</evidence>
<dbReference type="EC" id="1.11.1.-" evidence="13"/>
<comment type="cofactor">
    <cofactor evidence="13">
        <name>heme b</name>
        <dbReference type="ChEBI" id="CHEBI:60344"/>
    </cofactor>
    <text evidence="13">Binds 1 heme b (iron(II)-protoporphyrin IX) group non-covalently per subunit.</text>
</comment>
<feature type="domain" description="Dyp-type peroxidase C-terminal" evidence="15">
    <location>
        <begin position="228"/>
        <end position="399"/>
    </location>
</feature>
<evidence type="ECO:0000256" key="13">
    <source>
        <dbReference type="RuleBase" id="RU365017"/>
    </source>
</evidence>
<evidence type="ECO:0000256" key="3">
    <source>
        <dbReference type="ARBA" id="ARBA00022617"/>
    </source>
</evidence>
<dbReference type="NCBIfam" id="TIGR01413">
    <property type="entry name" value="Dyp_perox_fam"/>
    <property type="match status" value="1"/>
</dbReference>
<evidence type="ECO:0000256" key="9">
    <source>
        <dbReference type="ARBA" id="ARBA00025737"/>
    </source>
</evidence>
<evidence type="ECO:0000313" key="17">
    <source>
        <dbReference type="Proteomes" id="UP000250369"/>
    </source>
</evidence>
<evidence type="ECO:0000256" key="8">
    <source>
        <dbReference type="ARBA" id="ARBA00023239"/>
    </source>
</evidence>
<accession>A0A329MP06</accession>
<dbReference type="NCBIfam" id="TIGR01412">
    <property type="entry name" value="tat_substr_1"/>
    <property type="match status" value="1"/>
</dbReference>
<comment type="similarity">
    <text evidence="9 13">Belongs to the DyP-type peroxidase family.</text>
</comment>
<dbReference type="PROSITE" id="PS51404">
    <property type="entry name" value="DYP_PEROXIDASE"/>
    <property type="match status" value="1"/>
</dbReference>
<dbReference type="GO" id="GO:0033212">
    <property type="term" value="P:iron import into cell"/>
    <property type="evidence" value="ECO:0007669"/>
    <property type="project" value="InterPro"/>
</dbReference>
<keyword evidence="17" id="KW-1185">Reference proteome</keyword>
<dbReference type="PANTHER" id="PTHR30521:SF4">
    <property type="entry name" value="DEFERROCHELATASE"/>
    <property type="match status" value="1"/>
</dbReference>
<sequence length="413" mass="44954">MSTKNNRDGMSRRDFLRITATAGVGLAIGATGMAAMENTIAPEAPAGAGNEPQEERIPMYGEHQAGIITPQQRYMYLASFRITAEDRAGLTSLLRSWTKFCDLSTAGGTMKTGSNPLLPPDDTGETLDLPASGLTVTFGFGPTLFSADGKDRFGIAGKMPRFLKDIPRMPKDNLDPLLSGGDICIQVCAEDQQVAFHAVRNFIRLATGSATVNWMQEGFISGGSSGQTPRNLFGFKDGTANGLHQTEQGYKDVIWAGDDEPAWMKGGTYMAYRKVRMLLEIWDRASLSDQEDTFGRYKESGASYGRKGEFDEADPSKMPATAHVRLAKEAGRLIHRRGYSYSDGIDPRTGNVNAGLLFISFQKNPEEQLVPMLKLMQSKDALNEYTSHVASGLFACPGGLREGQYIGQSLLES</sequence>
<dbReference type="PROSITE" id="PS51318">
    <property type="entry name" value="TAT"/>
    <property type="match status" value="1"/>
</dbReference>
<gene>
    <name evidence="16" type="ORF">DQG23_10175</name>
</gene>
<evidence type="ECO:0000256" key="12">
    <source>
        <dbReference type="ARBA" id="ARBA00048856"/>
    </source>
</evidence>
<keyword evidence="2 13" id="KW-0575">Peroxidase</keyword>
<dbReference type="AlphaFoldDB" id="A0A329MP06"/>
<dbReference type="GO" id="GO:0005829">
    <property type="term" value="C:cytosol"/>
    <property type="evidence" value="ECO:0007669"/>
    <property type="project" value="TreeGrafter"/>
</dbReference>
<organism evidence="16 17">
    <name type="scientific">Paenibacillus contaminans</name>
    <dbReference type="NCBI Taxonomy" id="450362"/>
    <lineage>
        <taxon>Bacteria</taxon>
        <taxon>Bacillati</taxon>
        <taxon>Bacillota</taxon>
        <taxon>Bacilli</taxon>
        <taxon>Bacillales</taxon>
        <taxon>Paenibacillaceae</taxon>
        <taxon>Paenibacillus</taxon>
    </lineage>
</organism>
<dbReference type="GO" id="GO:0030313">
    <property type="term" value="C:cell envelope"/>
    <property type="evidence" value="ECO:0007669"/>
    <property type="project" value="UniProtKB-SubCell"/>
</dbReference>
<dbReference type="Pfam" id="PF04261">
    <property type="entry name" value="Dyp_perox_N"/>
    <property type="match status" value="1"/>
</dbReference>
<dbReference type="GO" id="GO:0020037">
    <property type="term" value="F:heme binding"/>
    <property type="evidence" value="ECO:0007669"/>
    <property type="project" value="InterPro"/>
</dbReference>
<evidence type="ECO:0000256" key="10">
    <source>
        <dbReference type="ARBA" id="ARBA00033771"/>
    </source>
</evidence>
<dbReference type="SUPFAM" id="SSF54909">
    <property type="entry name" value="Dimeric alpha+beta barrel"/>
    <property type="match status" value="1"/>
</dbReference>
<evidence type="ECO:0000313" key="16">
    <source>
        <dbReference type="EMBL" id="RAV21615.1"/>
    </source>
</evidence>
<keyword evidence="7 13" id="KW-0408">Iron</keyword>
<dbReference type="GO" id="GO:0004325">
    <property type="term" value="F:ferrochelatase activity"/>
    <property type="evidence" value="ECO:0007669"/>
    <property type="project" value="UniProtKB-EC"/>
</dbReference>
<dbReference type="GO" id="GO:0004601">
    <property type="term" value="F:peroxidase activity"/>
    <property type="evidence" value="ECO:0007669"/>
    <property type="project" value="UniProtKB-KW"/>
</dbReference>
<dbReference type="RefSeq" id="WP_113030705.1">
    <property type="nucleotide sequence ID" value="NZ_QMFB01000004.1"/>
</dbReference>
<dbReference type="InterPro" id="IPR006311">
    <property type="entry name" value="TAT_signal"/>
</dbReference>
<dbReference type="InterPro" id="IPR048328">
    <property type="entry name" value="Dyp_perox_C"/>
</dbReference>
<comment type="caution">
    <text evidence="16">The sequence shown here is derived from an EMBL/GenBank/DDBJ whole genome shotgun (WGS) entry which is preliminary data.</text>
</comment>
<evidence type="ECO:0000256" key="5">
    <source>
        <dbReference type="ARBA" id="ARBA00022729"/>
    </source>
</evidence>
<evidence type="ECO:0000259" key="15">
    <source>
        <dbReference type="Pfam" id="PF20628"/>
    </source>
</evidence>
<evidence type="ECO:0000256" key="6">
    <source>
        <dbReference type="ARBA" id="ARBA00023002"/>
    </source>
</evidence>
<dbReference type="InterPro" id="IPR011008">
    <property type="entry name" value="Dimeric_a/b-barrel"/>
</dbReference>
<comment type="catalytic activity">
    <reaction evidence="12">
        <text>heme b + 2 H(+) = protoporphyrin IX + Fe(2+)</text>
        <dbReference type="Rhea" id="RHEA:22584"/>
        <dbReference type="ChEBI" id="CHEBI:15378"/>
        <dbReference type="ChEBI" id="CHEBI:29033"/>
        <dbReference type="ChEBI" id="CHEBI:57306"/>
        <dbReference type="ChEBI" id="CHEBI:60344"/>
        <dbReference type="EC" id="4.98.1.1"/>
    </reaction>
    <physiologicalReaction direction="left-to-right" evidence="12">
        <dbReference type="Rhea" id="RHEA:22585"/>
    </physiologicalReaction>
</comment>
<dbReference type="InterPro" id="IPR006313">
    <property type="entry name" value="EfeB/EfeN"/>
</dbReference>
<dbReference type="EMBL" id="QMFB01000004">
    <property type="protein sequence ID" value="RAV21615.1"/>
    <property type="molecule type" value="Genomic_DNA"/>
</dbReference>
<comment type="subcellular location">
    <subcellularLocation>
        <location evidence="1">Cell envelope</location>
    </subcellularLocation>
</comment>
<dbReference type="InterPro" id="IPR006314">
    <property type="entry name" value="Dyp_peroxidase"/>
</dbReference>
<keyword evidence="4 13" id="KW-0479">Metal-binding</keyword>
<dbReference type="InterPro" id="IPR048327">
    <property type="entry name" value="Dyp_perox_N"/>
</dbReference>
<keyword evidence="6 13" id="KW-0560">Oxidoreductase</keyword>
<feature type="domain" description="Dyp-type peroxidase N-terminal" evidence="14">
    <location>
        <begin position="64"/>
        <end position="219"/>
    </location>
</feature>
<evidence type="ECO:0000256" key="7">
    <source>
        <dbReference type="ARBA" id="ARBA00023004"/>
    </source>
</evidence>
<dbReference type="GO" id="GO:0046872">
    <property type="term" value="F:metal ion binding"/>
    <property type="evidence" value="ECO:0007669"/>
    <property type="project" value="UniProtKB-KW"/>
</dbReference>
<dbReference type="OrthoDB" id="9781066at2"/>
<keyword evidence="5" id="KW-0732">Signal</keyword>
<proteinExistence type="inferred from homology"/>
<dbReference type="Pfam" id="PF20628">
    <property type="entry name" value="Dyp_perox_C"/>
    <property type="match status" value="1"/>
</dbReference>
<evidence type="ECO:0000259" key="14">
    <source>
        <dbReference type="Pfam" id="PF04261"/>
    </source>
</evidence>
<evidence type="ECO:0000256" key="1">
    <source>
        <dbReference type="ARBA" id="ARBA00004196"/>
    </source>
</evidence>